<proteinExistence type="predicted"/>
<accession>A0A397CQE3</accession>
<dbReference type="VEuPathDB" id="FungiDB:H257_04639"/>
<reference evidence="5 6" key="1">
    <citation type="submission" date="2018-08" db="EMBL/GenBank/DDBJ databases">
        <title>Aphanomyces genome sequencing and annotation.</title>
        <authorList>
            <person name="Minardi D."/>
            <person name="Oidtmann B."/>
            <person name="Van Der Giezen M."/>
            <person name="Studholme D.J."/>
        </authorList>
    </citation>
    <scope>NUCLEOTIDE SEQUENCE [LARGE SCALE GENOMIC DNA]</scope>
    <source>
        <strain evidence="5 6">SA</strain>
    </source>
</reference>
<dbReference type="Pfam" id="PF20147">
    <property type="entry name" value="Crinkler"/>
    <property type="match status" value="2"/>
</dbReference>
<sequence>MKRLGCVVVGCPGGPFSVAIPKRDDVDGLKENIAIKKRYRFPADEMDVYMATNGAGFSSVAAAEVTLDQLHDARAFKKMEPLLTIKKNFGRTYPKTDEQVYVFVVVPKHAVSAPMRRLFCVVVGRAGSPFSVTVPEDEVVDGLKGNIAIKKKYQFPADEMDLHVATNGAGFTTMDAQAVTPNNVHDLRAFKKMDPLLSIKKTFEGTFPPNEELVYVFVVVPNQALKQHKQDDARPIAISSLSLPAMNDLGYFMEPTELPAVEAPPPLCPREFNWIKELPESHRTNIQNYLHYVADMLQPFPNLAVKPKIPLDLNTSVGESQRELMGACDLYVVPHACGDLLGPTDVVVLMELKKSEKLSSGYVAQTAGYLIAAHTLFDKQSYLPTPVGVLTNLRDEWCLFWVDQRGQICMASEDSNHEKLTRETAWHYIRMHCEYVNCILQARLGKGPPVVEESEAPQTFQAFGVSDIVAGHLKPCAPLE</sequence>
<feature type="domain" description="Crinkler effector protein N-terminal" evidence="4">
    <location>
        <begin position="4"/>
        <end position="105"/>
    </location>
</feature>
<protein>
    <recommendedName>
        <fullName evidence="4">Crinkler effector protein N-terminal domain-containing protein</fullName>
    </recommendedName>
</protein>
<dbReference type="EMBL" id="QUTC01007470">
    <property type="protein sequence ID" value="RHY47607.1"/>
    <property type="molecule type" value="Genomic_DNA"/>
</dbReference>
<evidence type="ECO:0000313" key="6">
    <source>
        <dbReference type="Proteomes" id="UP000265716"/>
    </source>
</evidence>
<dbReference type="GO" id="GO:0043657">
    <property type="term" value="C:host cell"/>
    <property type="evidence" value="ECO:0007669"/>
    <property type="project" value="UniProtKB-SubCell"/>
</dbReference>
<dbReference type="AlphaFoldDB" id="A0A397CQE3"/>
<name>A0A397CQE3_APHAT</name>
<dbReference type="Proteomes" id="UP000265716">
    <property type="component" value="Unassembled WGS sequence"/>
</dbReference>
<keyword evidence="3" id="KW-0964">Secreted</keyword>
<evidence type="ECO:0000256" key="2">
    <source>
        <dbReference type="ARBA" id="ARBA00004613"/>
    </source>
</evidence>
<comment type="caution">
    <text evidence="5">The sequence shown here is derived from an EMBL/GenBank/DDBJ whole genome shotgun (WGS) entry which is preliminary data.</text>
</comment>
<comment type="subcellular location">
    <subcellularLocation>
        <location evidence="1">Host cell</location>
    </subcellularLocation>
    <subcellularLocation>
        <location evidence="2">Secreted</location>
    </subcellularLocation>
</comment>
<evidence type="ECO:0000259" key="4">
    <source>
        <dbReference type="Pfam" id="PF20147"/>
    </source>
</evidence>
<evidence type="ECO:0000256" key="3">
    <source>
        <dbReference type="ARBA" id="ARBA00022525"/>
    </source>
</evidence>
<dbReference type="InterPro" id="IPR045379">
    <property type="entry name" value="Crinkler_N"/>
</dbReference>
<gene>
    <name evidence="5" type="ORF">DYB38_003703</name>
</gene>
<evidence type="ECO:0000313" key="5">
    <source>
        <dbReference type="EMBL" id="RHY47607.1"/>
    </source>
</evidence>
<dbReference type="GO" id="GO:0005576">
    <property type="term" value="C:extracellular region"/>
    <property type="evidence" value="ECO:0007669"/>
    <property type="project" value="UniProtKB-SubCell"/>
</dbReference>
<feature type="domain" description="Crinkler effector protein N-terminal" evidence="4">
    <location>
        <begin position="117"/>
        <end position="219"/>
    </location>
</feature>
<organism evidence="5 6">
    <name type="scientific">Aphanomyces astaci</name>
    <name type="common">Crayfish plague agent</name>
    <dbReference type="NCBI Taxonomy" id="112090"/>
    <lineage>
        <taxon>Eukaryota</taxon>
        <taxon>Sar</taxon>
        <taxon>Stramenopiles</taxon>
        <taxon>Oomycota</taxon>
        <taxon>Saprolegniomycetes</taxon>
        <taxon>Saprolegniales</taxon>
        <taxon>Verrucalvaceae</taxon>
        <taxon>Aphanomyces</taxon>
    </lineage>
</organism>
<evidence type="ECO:0000256" key="1">
    <source>
        <dbReference type="ARBA" id="ARBA00004340"/>
    </source>
</evidence>